<dbReference type="AlphaFoldDB" id="A0AAW0YTN0"/>
<sequence length="325" mass="36397">MEKLKYNVLRVEAERKNYLEELRHRFDVAVSDISTPEGAKLEFARGKMSVQEGRAGQLLYGESALSMSFSADLQTLIRLLLTSEPFTEPTNGAADFFADGTYGGSRIDFFAGMTGTTGTGDNQASQGEANEQSTPGETSNWNPFDTTTIRIRTVAGIELKPALLIRSEDSLESWQAAFDRVHSIGYGPDILLYFDKLNNNLGRTVLQIFEYMERHDFDHSFVVNGDEYILVRVIGYWRVSISPSQTDHLLKDFLAVTWHGIQLWKTGERVARSLALRAARISKAPAKAIHDALWWVHAVQKVRRPPGVARAVLDPRVGEFDLTIS</sequence>
<dbReference type="Proteomes" id="UP001388673">
    <property type="component" value="Unassembled WGS sequence"/>
</dbReference>
<dbReference type="KEGG" id="kne:92184106"/>
<evidence type="ECO:0000256" key="1">
    <source>
        <dbReference type="SAM" id="MobiDB-lite"/>
    </source>
</evidence>
<proteinExistence type="predicted"/>
<reference evidence="2 3" key="1">
    <citation type="journal article" date="2024" name="bioRxiv">
        <title>Comparative genomics of Cryptococcus and Kwoniella reveals pathogenesis evolution and contrasting karyotype dynamics via intercentromeric recombination or chromosome fusion.</title>
        <authorList>
            <person name="Coelho M.A."/>
            <person name="David-Palma M."/>
            <person name="Shea T."/>
            <person name="Bowers K."/>
            <person name="McGinley-Smith S."/>
            <person name="Mohammad A.W."/>
            <person name="Gnirke A."/>
            <person name="Yurkov A.M."/>
            <person name="Nowrousian M."/>
            <person name="Sun S."/>
            <person name="Cuomo C.A."/>
            <person name="Heitman J."/>
        </authorList>
    </citation>
    <scope>NUCLEOTIDE SEQUENCE [LARGE SCALE GENOMIC DNA]</scope>
    <source>
        <strain evidence="2 3">CBS 13917</strain>
    </source>
</reference>
<evidence type="ECO:0000313" key="2">
    <source>
        <dbReference type="EMBL" id="KAK8844054.1"/>
    </source>
</evidence>
<name>A0AAW0YTN0_9TREE</name>
<organism evidence="2 3">
    <name type="scientific">Kwoniella newhampshirensis</name>
    <dbReference type="NCBI Taxonomy" id="1651941"/>
    <lineage>
        <taxon>Eukaryota</taxon>
        <taxon>Fungi</taxon>
        <taxon>Dikarya</taxon>
        <taxon>Basidiomycota</taxon>
        <taxon>Agaricomycotina</taxon>
        <taxon>Tremellomycetes</taxon>
        <taxon>Tremellales</taxon>
        <taxon>Cryptococcaceae</taxon>
        <taxon>Kwoniella</taxon>
    </lineage>
</organism>
<feature type="region of interest" description="Disordered" evidence="1">
    <location>
        <begin position="116"/>
        <end position="142"/>
    </location>
</feature>
<gene>
    <name evidence="2" type="ORF">IAR55_006848</name>
</gene>
<dbReference type="EMBL" id="JBCAWK010000014">
    <property type="protein sequence ID" value="KAK8844054.1"/>
    <property type="molecule type" value="Genomic_DNA"/>
</dbReference>
<keyword evidence="3" id="KW-1185">Reference proteome</keyword>
<comment type="caution">
    <text evidence="2">The sequence shown here is derived from an EMBL/GenBank/DDBJ whole genome shotgun (WGS) entry which is preliminary data.</text>
</comment>
<accession>A0AAW0YTN0</accession>
<protein>
    <submittedName>
        <fullName evidence="2">Uncharacterized protein</fullName>
    </submittedName>
</protein>
<dbReference type="GeneID" id="92184106"/>
<dbReference type="RefSeq" id="XP_066799618.1">
    <property type="nucleotide sequence ID" value="XM_066949926.1"/>
</dbReference>
<feature type="compositionally biased region" description="Polar residues" evidence="1">
    <location>
        <begin position="121"/>
        <end position="142"/>
    </location>
</feature>
<evidence type="ECO:0000313" key="3">
    <source>
        <dbReference type="Proteomes" id="UP001388673"/>
    </source>
</evidence>